<feature type="domain" description="Endonuclease/exonuclease/phosphatase" evidence="2">
    <location>
        <begin position="19"/>
        <end position="257"/>
    </location>
</feature>
<protein>
    <submittedName>
        <fullName evidence="3">Hydrolase</fullName>
    </submittedName>
</protein>
<name>A0A1Y4QWG9_9ENTE</name>
<gene>
    <name evidence="3" type="ORF">B5E88_09405</name>
</gene>
<dbReference type="InterPro" id="IPR005135">
    <property type="entry name" value="Endo/exonuclease/phosphatase"/>
</dbReference>
<evidence type="ECO:0000313" key="4">
    <source>
        <dbReference type="Proteomes" id="UP000196074"/>
    </source>
</evidence>
<dbReference type="PANTHER" id="PTHR15822:SF23">
    <property type="entry name" value="ENDONUCLEASE_EXONUCLEASE_PHOSPHATASE FAMILY PROTEIN"/>
    <property type="match status" value="1"/>
</dbReference>
<dbReference type="Proteomes" id="UP000196074">
    <property type="component" value="Unassembled WGS sequence"/>
</dbReference>
<dbReference type="GO" id="GO:0016787">
    <property type="term" value="F:hydrolase activity"/>
    <property type="evidence" value="ECO:0007669"/>
    <property type="project" value="UniProtKB-KW"/>
</dbReference>
<dbReference type="CDD" id="cd09079">
    <property type="entry name" value="RgfB-like"/>
    <property type="match status" value="1"/>
</dbReference>
<evidence type="ECO:0000256" key="1">
    <source>
        <dbReference type="ARBA" id="ARBA00022801"/>
    </source>
</evidence>
<dbReference type="RefSeq" id="WP_087215620.1">
    <property type="nucleotide sequence ID" value="NZ_NFLC01000019.1"/>
</dbReference>
<evidence type="ECO:0000259" key="2">
    <source>
        <dbReference type="Pfam" id="PF03372"/>
    </source>
</evidence>
<evidence type="ECO:0000313" key="3">
    <source>
        <dbReference type="EMBL" id="OUQ09654.1"/>
    </source>
</evidence>
<reference evidence="4" key="1">
    <citation type="submission" date="2017-04" db="EMBL/GenBank/DDBJ databases">
        <title>Function of individual gut microbiota members based on whole genome sequencing of pure cultures obtained from chicken caecum.</title>
        <authorList>
            <person name="Medvecky M."/>
            <person name="Cejkova D."/>
            <person name="Polansky O."/>
            <person name="Karasova D."/>
            <person name="Kubasova T."/>
            <person name="Cizek A."/>
            <person name="Rychlik I."/>
        </authorList>
    </citation>
    <scope>NUCLEOTIDE SEQUENCE [LARGE SCALE GENOMIC DNA]</scope>
    <source>
        <strain evidence="4">An144</strain>
    </source>
</reference>
<keyword evidence="1 3" id="KW-0378">Hydrolase</keyword>
<dbReference type="InterPro" id="IPR036691">
    <property type="entry name" value="Endo/exonu/phosph_ase_sf"/>
</dbReference>
<dbReference type="SUPFAM" id="SSF56219">
    <property type="entry name" value="DNase I-like"/>
    <property type="match status" value="1"/>
</dbReference>
<organism evidence="3 4">
    <name type="scientific">Enterococcus cecorum</name>
    <dbReference type="NCBI Taxonomy" id="44008"/>
    <lineage>
        <taxon>Bacteria</taxon>
        <taxon>Bacillati</taxon>
        <taxon>Bacillota</taxon>
        <taxon>Bacilli</taxon>
        <taxon>Lactobacillales</taxon>
        <taxon>Enterococcaceae</taxon>
        <taxon>Enterococcus</taxon>
    </lineage>
</organism>
<dbReference type="AlphaFoldDB" id="A0A1Y4QWG9"/>
<dbReference type="EMBL" id="NFLC01000019">
    <property type="protein sequence ID" value="OUQ09654.1"/>
    <property type="molecule type" value="Genomic_DNA"/>
</dbReference>
<comment type="caution">
    <text evidence="3">The sequence shown here is derived from an EMBL/GenBank/DDBJ whole genome shotgun (WGS) entry which is preliminary data.</text>
</comment>
<dbReference type="InterPro" id="IPR051547">
    <property type="entry name" value="TDP2-like"/>
</dbReference>
<dbReference type="Gene3D" id="3.60.10.10">
    <property type="entry name" value="Endonuclease/exonuclease/phosphatase"/>
    <property type="match status" value="1"/>
</dbReference>
<sequence length="265" mass="30404">MKAITLNTHSWMEEEPQEKLAQIVDFLATQEADVIALQEVNQLISAKEIIPDDYFCPQEKQHPIREDNFAYLIVQALRKRGLNYYWSYSYAHVGYDIYEEGLAILSKEAQTPKEVVTSNEEYVKHLTRKILIAQTQSAIVVCGHYSWAGELGFDYEWQKTIAALENAPLPIILMGDFNNPAGSSEHAQILASPLNLQDTFLQAKERYGEFTVVKKIDGWRENNDLLRIDFIFVAKEFHVEQYQVIFDGHRGSIVSDHFGVLAVFE</sequence>
<accession>A0A1Y4QWG9</accession>
<dbReference type="PANTHER" id="PTHR15822">
    <property type="entry name" value="TRAF AND TNF RECEPTOR-ASSOCIATED PROTEIN"/>
    <property type="match status" value="1"/>
</dbReference>
<dbReference type="Pfam" id="PF03372">
    <property type="entry name" value="Exo_endo_phos"/>
    <property type="match status" value="1"/>
</dbReference>
<proteinExistence type="predicted"/>